<reference evidence="1 2" key="1">
    <citation type="submission" date="2019-10" db="EMBL/GenBank/DDBJ databases">
        <title>Gracilibacillus salitolerans sp. nov., a moderate halophile isolated from a saline soil in northwest China.</title>
        <authorList>
            <person name="Gan L."/>
        </authorList>
    </citation>
    <scope>NUCLEOTIDE SEQUENCE [LARGE SCALE GENOMIC DNA]</scope>
    <source>
        <strain evidence="1 2">TP2-8</strain>
    </source>
</reference>
<protein>
    <submittedName>
        <fullName evidence="1">Uncharacterized protein</fullName>
    </submittedName>
</protein>
<dbReference type="Proteomes" id="UP000435187">
    <property type="component" value="Unassembled WGS sequence"/>
</dbReference>
<dbReference type="AlphaFoldDB" id="A0A6N7R234"/>
<sequence>MKIVEARYDSFDDYISEVEQIGIINPQERNYQYFIADFLKEILVHTDIQVIDVSTNRNTKIHNRDHYTGAGGTPDILLARGYQYKNKSDDELNVDYIAALEIKAPLEELNEKKNIEQHRTQIKSHLSKNEKVILTDCITWYFFKKDNLNQEAKLAPIKSFKLRTDFYINDKKEEGKANHFAKELLKGEFKELQSYIRGFIV</sequence>
<comment type="caution">
    <text evidence="1">The sequence shown here is derived from an EMBL/GenBank/DDBJ whole genome shotgun (WGS) entry which is preliminary data.</text>
</comment>
<evidence type="ECO:0000313" key="2">
    <source>
        <dbReference type="Proteomes" id="UP000435187"/>
    </source>
</evidence>
<name>A0A6N7R234_9BACI</name>
<keyword evidence="2" id="KW-1185">Reference proteome</keyword>
<organism evidence="1 2">
    <name type="scientific">Gracilibacillus thailandensis</name>
    <dbReference type="NCBI Taxonomy" id="563735"/>
    <lineage>
        <taxon>Bacteria</taxon>
        <taxon>Bacillati</taxon>
        <taxon>Bacillota</taxon>
        <taxon>Bacilli</taxon>
        <taxon>Bacillales</taxon>
        <taxon>Bacillaceae</taxon>
        <taxon>Gracilibacillus</taxon>
    </lineage>
</organism>
<evidence type="ECO:0000313" key="1">
    <source>
        <dbReference type="EMBL" id="MRI64776.1"/>
    </source>
</evidence>
<proteinExistence type="predicted"/>
<dbReference type="EMBL" id="WJEE01000001">
    <property type="protein sequence ID" value="MRI64776.1"/>
    <property type="molecule type" value="Genomic_DNA"/>
</dbReference>
<dbReference type="RefSeq" id="WP_153833673.1">
    <property type="nucleotide sequence ID" value="NZ_JBHUMW010000007.1"/>
</dbReference>
<accession>A0A6N7R234</accession>
<gene>
    <name evidence="1" type="ORF">GH885_00255</name>
</gene>